<keyword evidence="2" id="KW-0812">Transmembrane</keyword>
<dbReference type="KEGG" id="vde:111245683"/>
<feature type="region of interest" description="Disordered" evidence="1">
    <location>
        <begin position="238"/>
        <end position="272"/>
    </location>
</feature>
<feature type="chain" id="PRO_5029573613" description="Store-operated calcium entry-associated regulatory factor" evidence="3">
    <location>
        <begin position="26"/>
        <end position="272"/>
    </location>
</feature>
<accession>A0A7M7JCI5</accession>
<evidence type="ECO:0000256" key="2">
    <source>
        <dbReference type="SAM" id="Phobius"/>
    </source>
</evidence>
<evidence type="ECO:0000256" key="1">
    <source>
        <dbReference type="SAM" id="MobiDB-lite"/>
    </source>
</evidence>
<keyword evidence="3" id="KW-0732">Signal</keyword>
<reference evidence="4" key="1">
    <citation type="submission" date="2021-01" db="UniProtKB">
        <authorList>
            <consortium name="EnsemblMetazoa"/>
        </authorList>
    </citation>
    <scope>IDENTIFICATION</scope>
</reference>
<keyword evidence="5" id="KW-1185">Reference proteome</keyword>
<evidence type="ECO:0000313" key="4">
    <source>
        <dbReference type="EnsemblMetazoa" id="XP_022650074"/>
    </source>
</evidence>
<feature type="signal peptide" evidence="3">
    <location>
        <begin position="1"/>
        <end position="25"/>
    </location>
</feature>
<dbReference type="RefSeq" id="XP_022650074.1">
    <property type="nucleotide sequence ID" value="XM_022794339.1"/>
</dbReference>
<evidence type="ECO:0000313" key="5">
    <source>
        <dbReference type="Proteomes" id="UP000594260"/>
    </source>
</evidence>
<dbReference type="EnsemblMetazoa" id="XM_022794339">
    <property type="protein sequence ID" value="XP_022650074"/>
    <property type="gene ID" value="LOC111245683"/>
</dbReference>
<protein>
    <recommendedName>
        <fullName evidence="6">Store-operated calcium entry-associated regulatory factor</fullName>
    </recommendedName>
</protein>
<dbReference type="InParanoid" id="A0A7M7JCI5"/>
<dbReference type="GeneID" id="111245683"/>
<dbReference type="Proteomes" id="UP000594260">
    <property type="component" value="Unplaced"/>
</dbReference>
<feature type="compositionally biased region" description="Basic and acidic residues" evidence="1">
    <location>
        <begin position="240"/>
        <end position="272"/>
    </location>
</feature>
<feature type="transmembrane region" description="Helical" evidence="2">
    <location>
        <begin position="214"/>
        <end position="233"/>
    </location>
</feature>
<evidence type="ECO:0008006" key="6">
    <source>
        <dbReference type="Google" id="ProtNLM"/>
    </source>
</evidence>
<proteinExistence type="predicted"/>
<organism evidence="4 5">
    <name type="scientific">Varroa destructor</name>
    <name type="common">Honeybee mite</name>
    <dbReference type="NCBI Taxonomy" id="109461"/>
    <lineage>
        <taxon>Eukaryota</taxon>
        <taxon>Metazoa</taxon>
        <taxon>Ecdysozoa</taxon>
        <taxon>Arthropoda</taxon>
        <taxon>Chelicerata</taxon>
        <taxon>Arachnida</taxon>
        <taxon>Acari</taxon>
        <taxon>Parasitiformes</taxon>
        <taxon>Mesostigmata</taxon>
        <taxon>Gamasina</taxon>
        <taxon>Dermanyssoidea</taxon>
        <taxon>Varroidae</taxon>
        <taxon>Varroa</taxon>
    </lineage>
</organism>
<sequence>MTQRPSEAFRVLFAYWICWFGRTMTAPSTVELADPENIPIPPIFRFVGDQVRCASSVCLVRHEATCHTKGQSNSGRIVARCESKYVPKGYSFDRMDIQCKGNDTHIIVDSCYFEYTLVQKGPSQPVPPRPRPNDRRQDDSTIMIIVTVFTIGLLVLVFIACVASWIPNARPPIAPAVPIYSAGSPRYYGSSCHRYEYPQPYYHYESPHSRVGDVAAGAAVGGLGGLALGYALANGRRSTRCQDRHEERSPSPPSDHEPPFHRDSGFADIHIT</sequence>
<keyword evidence="2" id="KW-0472">Membrane</keyword>
<evidence type="ECO:0000256" key="3">
    <source>
        <dbReference type="SAM" id="SignalP"/>
    </source>
</evidence>
<feature type="transmembrane region" description="Helical" evidence="2">
    <location>
        <begin position="141"/>
        <end position="166"/>
    </location>
</feature>
<dbReference type="AlphaFoldDB" id="A0A7M7JCI5"/>
<keyword evidence="2" id="KW-1133">Transmembrane helix</keyword>
<name>A0A7M7JCI5_VARDE</name>